<comment type="pathway">
    <text evidence="2">Glycan metabolism.</text>
</comment>
<dbReference type="PANTHER" id="PTHR31741">
    <property type="entry name" value="OS02G0726500 PROTEIN-RELATED"/>
    <property type="match status" value="1"/>
</dbReference>
<gene>
    <name evidence="14" type="ORF">F3Y22_tig00110656pilonHSYRG00082</name>
</gene>
<dbReference type="FunFam" id="3.40.50.11350:FF:000011">
    <property type="entry name" value="O-fucosyltransferase 28"/>
    <property type="match status" value="1"/>
</dbReference>
<evidence type="ECO:0000256" key="12">
    <source>
        <dbReference type="ARBA" id="ARBA00023277"/>
    </source>
</evidence>
<dbReference type="EMBL" id="VEPZ02001065">
    <property type="protein sequence ID" value="KAE8696537.1"/>
    <property type="molecule type" value="Genomic_DNA"/>
</dbReference>
<accession>A0A6A2ZYS4</accession>
<evidence type="ECO:0000313" key="15">
    <source>
        <dbReference type="Proteomes" id="UP000436088"/>
    </source>
</evidence>
<keyword evidence="9" id="KW-0472">Membrane</keyword>
<dbReference type="GO" id="GO:0016757">
    <property type="term" value="F:glycosyltransferase activity"/>
    <property type="evidence" value="ECO:0007669"/>
    <property type="project" value="UniProtKB-KW"/>
</dbReference>
<dbReference type="PANTHER" id="PTHR31741:SF4">
    <property type="entry name" value="O-FUCOSYLTRANSFERASE 28"/>
    <property type="match status" value="1"/>
</dbReference>
<dbReference type="AlphaFoldDB" id="A0A6A2ZYS4"/>
<evidence type="ECO:0000256" key="1">
    <source>
        <dbReference type="ARBA" id="ARBA00004606"/>
    </source>
</evidence>
<keyword evidence="6" id="KW-0812">Transmembrane</keyword>
<evidence type="ECO:0000256" key="9">
    <source>
        <dbReference type="ARBA" id="ARBA00023136"/>
    </source>
</evidence>
<dbReference type="Proteomes" id="UP000436088">
    <property type="component" value="Unassembled WGS sequence"/>
</dbReference>
<comment type="similarity">
    <text evidence="3">Belongs to the glycosyltransferase GT106 family.</text>
</comment>
<evidence type="ECO:0000256" key="13">
    <source>
        <dbReference type="ARBA" id="ARBA00030350"/>
    </source>
</evidence>
<comment type="caution">
    <text evidence="14">The sequence shown here is derived from an EMBL/GenBank/DDBJ whole genome shotgun (WGS) entry which is preliminary data.</text>
</comment>
<dbReference type="InterPro" id="IPR019378">
    <property type="entry name" value="GDP-Fuc_O-FucTrfase"/>
</dbReference>
<evidence type="ECO:0000313" key="14">
    <source>
        <dbReference type="EMBL" id="KAE8696537.1"/>
    </source>
</evidence>
<dbReference type="GO" id="GO:0006004">
    <property type="term" value="P:fucose metabolic process"/>
    <property type="evidence" value="ECO:0007669"/>
    <property type="project" value="UniProtKB-KW"/>
</dbReference>
<name>A0A6A2ZYS4_HIBSY</name>
<keyword evidence="15" id="KW-1185">Reference proteome</keyword>
<evidence type="ECO:0000256" key="5">
    <source>
        <dbReference type="ARBA" id="ARBA00022679"/>
    </source>
</evidence>
<evidence type="ECO:0000256" key="7">
    <source>
        <dbReference type="ARBA" id="ARBA00022968"/>
    </source>
</evidence>
<keyword evidence="7" id="KW-0735">Signal-anchor</keyword>
<evidence type="ECO:0000256" key="6">
    <source>
        <dbReference type="ARBA" id="ARBA00022692"/>
    </source>
</evidence>
<evidence type="ECO:0000256" key="11">
    <source>
        <dbReference type="ARBA" id="ARBA00023253"/>
    </source>
</evidence>
<evidence type="ECO:0000256" key="8">
    <source>
        <dbReference type="ARBA" id="ARBA00022989"/>
    </source>
</evidence>
<reference evidence="14" key="1">
    <citation type="submission" date="2019-09" db="EMBL/GenBank/DDBJ databases">
        <title>Draft genome information of white flower Hibiscus syriacus.</title>
        <authorList>
            <person name="Kim Y.-M."/>
        </authorList>
    </citation>
    <scope>NUCLEOTIDE SEQUENCE [LARGE SCALE GENOMIC DNA]</scope>
    <source>
        <strain evidence="14">YM2019G1</strain>
    </source>
</reference>
<dbReference type="GO" id="GO:0016020">
    <property type="term" value="C:membrane"/>
    <property type="evidence" value="ECO:0007669"/>
    <property type="project" value="UniProtKB-SubCell"/>
</dbReference>
<keyword evidence="5" id="KW-0808">Transferase</keyword>
<keyword evidence="4" id="KW-0328">Glycosyltransferase</keyword>
<proteinExistence type="inferred from homology"/>
<keyword evidence="11" id="KW-0294">Fucose metabolism</keyword>
<keyword evidence="8" id="KW-1133">Transmembrane helix</keyword>
<keyword evidence="12" id="KW-0119">Carbohydrate metabolism</keyword>
<dbReference type="Pfam" id="PF10250">
    <property type="entry name" value="O-FucT"/>
    <property type="match status" value="1"/>
</dbReference>
<evidence type="ECO:0000256" key="4">
    <source>
        <dbReference type="ARBA" id="ARBA00022676"/>
    </source>
</evidence>
<evidence type="ECO:0000256" key="10">
    <source>
        <dbReference type="ARBA" id="ARBA00023180"/>
    </source>
</evidence>
<sequence length="179" mass="20531">MLAFTGCIHNLTVKEADELTVMRYNIRHWKEKGIDRKERRRKGACPMTPREAAVFPKAMGYPSSTPVYIVAGEIYGSDSMAAFHAEFPNVYSHSTLATEEELEMFKPYQNRLAALDYIVARESDVFVYTHDGNMAKAVQGHRKFEGFRKTINPDRQNFVKLIDQLDEGVISWEQFSSEV</sequence>
<keyword evidence="10" id="KW-0325">Glycoprotein</keyword>
<comment type="subcellular location">
    <subcellularLocation>
        <location evidence="1">Membrane</location>
        <topology evidence="1">Single-pass type II membrane protein</topology>
    </subcellularLocation>
</comment>
<evidence type="ECO:0000256" key="2">
    <source>
        <dbReference type="ARBA" id="ARBA00004881"/>
    </source>
</evidence>
<dbReference type="GO" id="GO:0005737">
    <property type="term" value="C:cytoplasm"/>
    <property type="evidence" value="ECO:0007669"/>
    <property type="project" value="TreeGrafter"/>
</dbReference>
<protein>
    <recommendedName>
        <fullName evidence="13">O-fucosyltransferase family protein</fullName>
    </recommendedName>
</protein>
<organism evidence="14 15">
    <name type="scientific">Hibiscus syriacus</name>
    <name type="common">Rose of Sharon</name>
    <dbReference type="NCBI Taxonomy" id="106335"/>
    <lineage>
        <taxon>Eukaryota</taxon>
        <taxon>Viridiplantae</taxon>
        <taxon>Streptophyta</taxon>
        <taxon>Embryophyta</taxon>
        <taxon>Tracheophyta</taxon>
        <taxon>Spermatophyta</taxon>
        <taxon>Magnoliopsida</taxon>
        <taxon>eudicotyledons</taxon>
        <taxon>Gunneridae</taxon>
        <taxon>Pentapetalae</taxon>
        <taxon>rosids</taxon>
        <taxon>malvids</taxon>
        <taxon>Malvales</taxon>
        <taxon>Malvaceae</taxon>
        <taxon>Malvoideae</taxon>
        <taxon>Hibiscus</taxon>
    </lineage>
</organism>
<evidence type="ECO:0000256" key="3">
    <source>
        <dbReference type="ARBA" id="ARBA00007737"/>
    </source>
</evidence>